<dbReference type="GO" id="GO:0005384">
    <property type="term" value="F:manganese ion transmembrane transporter activity"/>
    <property type="evidence" value="ECO:0007669"/>
    <property type="project" value="InterPro"/>
</dbReference>
<comment type="subcellular location">
    <subcellularLocation>
        <location evidence="1">Endomembrane system</location>
        <topology evidence="1">Multi-pass membrane protein</topology>
    </subcellularLocation>
</comment>
<dbReference type="CDD" id="cd02431">
    <property type="entry name" value="Ferritin_CCC1_C"/>
    <property type="match status" value="1"/>
</dbReference>
<dbReference type="OrthoDB" id="42847at2157"/>
<protein>
    <recommendedName>
        <fullName evidence="6">Rubrerythrin diiron-binding domain-containing protein</fullName>
    </recommendedName>
</protein>
<evidence type="ECO:0000313" key="8">
    <source>
        <dbReference type="Proteomes" id="UP000001017"/>
    </source>
</evidence>
<reference evidence="7 8" key="2">
    <citation type="journal article" date="2000" name="Proc. Natl. Acad. Sci. U.S.A.">
        <title>Archaeal adaptation to higher temperatures revealed by genomic sequence of Thermoplasma volcanium.</title>
        <authorList>
            <person name="Kawashima T."/>
            <person name="Amano N."/>
            <person name="Koike H."/>
            <person name="Makino S."/>
            <person name="Higuchi S."/>
            <person name="Kawashima-Ohya Y."/>
            <person name="Watanabe K."/>
            <person name="Yamazaki M."/>
            <person name="Kanehori K."/>
            <person name="Kawamoto T."/>
            <person name="Nunoshiba T."/>
            <person name="Yamamoto Y."/>
            <person name="Aramaki H."/>
            <person name="Makino K."/>
            <person name="Suzuki M."/>
        </authorList>
    </citation>
    <scope>NUCLEOTIDE SEQUENCE [LARGE SCALE GENOMIC DNA]</scope>
    <source>
        <strain evidence="8">ATCC 51530 / DSM 4299 / JCM 9571 / NBRC 15438 / GSS1</strain>
    </source>
</reference>
<keyword evidence="4 5" id="KW-0472">Membrane</keyword>
<dbReference type="HOGENOM" id="CLU_065373_0_0_2"/>
<dbReference type="Pfam" id="PF01988">
    <property type="entry name" value="VIT1"/>
    <property type="match status" value="2"/>
</dbReference>
<evidence type="ECO:0000256" key="2">
    <source>
        <dbReference type="ARBA" id="ARBA00022692"/>
    </source>
</evidence>
<feature type="transmembrane region" description="Helical" evidence="5">
    <location>
        <begin position="265"/>
        <end position="290"/>
    </location>
</feature>
<dbReference type="AlphaFoldDB" id="Q97CS8"/>
<dbReference type="PhylomeDB" id="Q97CS8"/>
<dbReference type="Pfam" id="PF02915">
    <property type="entry name" value="Rubrerythrin"/>
    <property type="match status" value="1"/>
</dbReference>
<dbReference type="RefSeq" id="WP_010916280.1">
    <property type="nucleotide sequence ID" value="NC_002689.2"/>
</dbReference>
<dbReference type="InterPro" id="IPR039376">
    <property type="entry name" value="Ferritin_CCC1_N"/>
</dbReference>
<keyword evidence="2 5" id="KW-0812">Transmembrane</keyword>
<proteinExistence type="predicted"/>
<organism evidence="7 8">
    <name type="scientific">Thermoplasma volcanium (strain ATCC 51530 / DSM 4299 / JCM 9571 / NBRC 15438 / GSS1)</name>
    <dbReference type="NCBI Taxonomy" id="273116"/>
    <lineage>
        <taxon>Archaea</taxon>
        <taxon>Methanobacteriati</taxon>
        <taxon>Thermoplasmatota</taxon>
        <taxon>Thermoplasmata</taxon>
        <taxon>Thermoplasmatales</taxon>
        <taxon>Thermoplasmataceae</taxon>
        <taxon>Thermoplasma</taxon>
    </lineage>
</organism>
<evidence type="ECO:0000256" key="4">
    <source>
        <dbReference type="ARBA" id="ARBA00023136"/>
    </source>
</evidence>
<dbReference type="GeneID" id="1441509"/>
<dbReference type="KEGG" id="tvo:TVG0022763"/>
<dbReference type="EMBL" id="BA000011">
    <property type="protein sequence ID" value="BAB59165.1"/>
    <property type="molecule type" value="Genomic_DNA"/>
</dbReference>
<feature type="domain" description="Rubrerythrin diiron-binding" evidence="6">
    <location>
        <begin position="13"/>
        <end position="136"/>
    </location>
</feature>
<gene>
    <name evidence="7" type="ORF">TVG0022763</name>
</gene>
<dbReference type="InterPro" id="IPR003251">
    <property type="entry name" value="Rr_diiron-bd_dom"/>
</dbReference>
<evidence type="ECO:0000256" key="1">
    <source>
        <dbReference type="ARBA" id="ARBA00004127"/>
    </source>
</evidence>
<dbReference type="PaxDb" id="273116-14324237"/>
<dbReference type="Proteomes" id="UP000001017">
    <property type="component" value="Chromosome"/>
</dbReference>
<dbReference type="SUPFAM" id="SSF47240">
    <property type="entry name" value="Ferritin-like"/>
    <property type="match status" value="1"/>
</dbReference>
<keyword evidence="3 5" id="KW-1133">Transmembrane helix</keyword>
<dbReference type="GO" id="GO:0046872">
    <property type="term" value="F:metal ion binding"/>
    <property type="evidence" value="ECO:0007669"/>
    <property type="project" value="InterPro"/>
</dbReference>
<dbReference type="GO" id="GO:0016491">
    <property type="term" value="F:oxidoreductase activity"/>
    <property type="evidence" value="ECO:0007669"/>
    <property type="project" value="InterPro"/>
</dbReference>
<dbReference type="InterPro" id="IPR008217">
    <property type="entry name" value="Ccc1_fam"/>
</dbReference>
<feature type="transmembrane region" description="Helical" evidence="5">
    <location>
        <begin position="178"/>
        <end position="199"/>
    </location>
</feature>
<feature type="transmembrane region" description="Helical" evidence="5">
    <location>
        <begin position="302"/>
        <end position="321"/>
    </location>
</feature>
<dbReference type="GO" id="GO:0030026">
    <property type="term" value="P:intracellular manganese ion homeostasis"/>
    <property type="evidence" value="ECO:0007669"/>
    <property type="project" value="InterPro"/>
</dbReference>
<feature type="transmembrane region" description="Helical" evidence="5">
    <location>
        <begin position="150"/>
        <end position="172"/>
    </location>
</feature>
<dbReference type="STRING" id="273116.gene:9380788"/>
<evidence type="ECO:0000256" key="5">
    <source>
        <dbReference type="SAM" id="Phobius"/>
    </source>
</evidence>
<accession>Q97CS8</accession>
<keyword evidence="8" id="KW-1185">Reference proteome</keyword>
<evidence type="ECO:0000313" key="7">
    <source>
        <dbReference type="EMBL" id="BAB59165.1"/>
    </source>
</evidence>
<dbReference type="GO" id="GO:0012505">
    <property type="term" value="C:endomembrane system"/>
    <property type="evidence" value="ECO:0007669"/>
    <property type="project" value="UniProtKB-SubCell"/>
</dbReference>
<evidence type="ECO:0000259" key="6">
    <source>
        <dbReference type="Pfam" id="PF02915"/>
    </source>
</evidence>
<dbReference type="eggNOG" id="arCOG01096">
    <property type="taxonomic scope" value="Archaea"/>
</dbReference>
<evidence type="ECO:0000256" key="3">
    <source>
        <dbReference type="ARBA" id="ARBA00022989"/>
    </source>
</evidence>
<dbReference type="PANTHER" id="PTHR31851">
    <property type="entry name" value="FE(2+)/MN(2+) TRANSPORTER PCL1"/>
    <property type="match status" value="1"/>
</dbReference>
<sequence length="326" mass="37440">MQPDPDKWREFYRDELTDMNFYSKLSRTIKDDYLRENLSKLSEIEREHSEFWKENMKRFGIKYSNRYNRFKVTFLLLARYFLGNFLTARLLEHGEISTVSVYSDYLKKKDLDEDFRARLSKILDEEINHEEIFEKAMEKSQDTVERNKDVIYGISDGLVEVLAALAGLTSIIENNIDIALGGLVVGISGTASMTIGAYLSKKSETEYKLVEEEKRILFRRKKKDPEYVDKIKAESKTSALYVGLSYILGSAVPILPFVFLHKYLALILSIILVFIVQGIANAMVALSVNVRVMKMAIRASSLALLAAAITFFVGFAFHYFLHISII</sequence>
<name>Q97CS8_THEVO</name>
<feature type="transmembrane region" description="Helical" evidence="5">
    <location>
        <begin position="239"/>
        <end position="259"/>
    </location>
</feature>
<dbReference type="InterPro" id="IPR009078">
    <property type="entry name" value="Ferritin-like_SF"/>
</dbReference>
<dbReference type="CDD" id="cd01044">
    <property type="entry name" value="Ferritin_CCC1_N"/>
    <property type="match status" value="1"/>
</dbReference>
<reference evidence="7 8" key="1">
    <citation type="journal article" date="1999" name="Proc. Jpn. Acad.">
        <title>Determination of the complete genomic DNA sequence of Thermoplasma volvanium GSS1.</title>
        <authorList>
            <person name="Kawashima T."/>
            <person name="Yamamoto Y."/>
            <person name="Aramaki H."/>
            <person name="Nunoshiba T."/>
            <person name="Kawamoto T."/>
            <person name="Watanabe K."/>
            <person name="Yamazaki M."/>
            <person name="Kanehori K."/>
            <person name="Amano N."/>
            <person name="Ohya Y."/>
            <person name="Makino K."/>
            <person name="Suzuki M."/>
        </authorList>
    </citation>
    <scope>NUCLEOTIDE SEQUENCE [LARGE SCALE GENOMIC DNA]</scope>
    <source>
        <strain evidence="8">ATCC 51530 / DSM 4299 / JCM 9571 / NBRC 15438 / GSS1</strain>
    </source>
</reference>